<evidence type="ECO:0000313" key="3">
    <source>
        <dbReference type="Proteomes" id="UP000321362"/>
    </source>
</evidence>
<dbReference type="RefSeq" id="WP_147058781.1">
    <property type="nucleotide sequence ID" value="NZ_CP042437.1"/>
</dbReference>
<dbReference type="EMBL" id="CP042437">
    <property type="protein sequence ID" value="QEC79309.1"/>
    <property type="molecule type" value="Genomic_DNA"/>
</dbReference>
<organism evidence="2 3">
    <name type="scientific">Mucilaginibacter ginsenosidivorax</name>
    <dbReference type="NCBI Taxonomy" id="862126"/>
    <lineage>
        <taxon>Bacteria</taxon>
        <taxon>Pseudomonadati</taxon>
        <taxon>Bacteroidota</taxon>
        <taxon>Sphingobacteriia</taxon>
        <taxon>Sphingobacteriales</taxon>
        <taxon>Sphingobacteriaceae</taxon>
        <taxon>Mucilaginibacter</taxon>
    </lineage>
</organism>
<sequence length="278" mass="30665">MKKLIFLFVFLIPVLAKAQYSNNILGDNATIYVYVGTINVSPSDLGNFNKLKVDIFGGAWESDTNGETTYYIANRNGLSVNQVTLGSSSGNSFTLKAYQSGTSTNFYVVTTGARYKAFSIKSFLLSSGNAANQLVTLSTTTTAPANEIALNVIPVMYTDLNGNLGLNTLTPDPAYRLSVNGKIRAKEIRVETGWADYVFGNDYQLPSLEILKTYINQNHHLPEIPSEQEVAKNGINLGEMNKLLLKKIEELTLYLIEKDKEVKAQNERILKLEKAASK</sequence>
<proteinExistence type="predicted"/>
<gene>
    <name evidence="2" type="ORF">FSB76_26410</name>
</gene>
<feature type="signal peptide" evidence="1">
    <location>
        <begin position="1"/>
        <end position="18"/>
    </location>
</feature>
<dbReference type="KEGG" id="mgk:FSB76_26410"/>
<accession>A0A5B8W6S3</accession>
<evidence type="ECO:0000256" key="1">
    <source>
        <dbReference type="SAM" id="SignalP"/>
    </source>
</evidence>
<name>A0A5B8W6S3_9SPHI</name>
<keyword evidence="3" id="KW-1185">Reference proteome</keyword>
<feature type="chain" id="PRO_5023128970" evidence="1">
    <location>
        <begin position="19"/>
        <end position="278"/>
    </location>
</feature>
<evidence type="ECO:0000313" key="2">
    <source>
        <dbReference type="EMBL" id="QEC79309.1"/>
    </source>
</evidence>
<keyword evidence="1" id="KW-0732">Signal</keyword>
<dbReference type="AlphaFoldDB" id="A0A5B8W6S3"/>
<dbReference type="OrthoDB" id="9808753at2"/>
<dbReference type="Proteomes" id="UP000321362">
    <property type="component" value="Chromosome"/>
</dbReference>
<protein>
    <submittedName>
        <fullName evidence="2">Uncharacterized protein</fullName>
    </submittedName>
</protein>
<reference evidence="2 3" key="1">
    <citation type="journal article" date="2013" name="J. Microbiol.">
        <title>Mucilaginibacter ginsenosidivorax sp. nov., with ginsenoside converting activity isolated from sediment.</title>
        <authorList>
            <person name="Kim J.K."/>
            <person name="Choi T.E."/>
            <person name="Liu Q.M."/>
            <person name="Park H.Y."/>
            <person name="Yi T.H."/>
            <person name="Yoon M.H."/>
            <person name="Kim S.C."/>
            <person name="Im W.T."/>
        </authorList>
    </citation>
    <scope>NUCLEOTIDE SEQUENCE [LARGE SCALE GENOMIC DNA]</scope>
    <source>
        <strain evidence="2 3">KHI28</strain>
    </source>
</reference>